<dbReference type="SUPFAM" id="SSF56399">
    <property type="entry name" value="ADP-ribosylation"/>
    <property type="match status" value="1"/>
</dbReference>
<comment type="function">
    <text evidence="4 5">Removes the 2'-phosphate from RNA via an intermediate in which the phosphate is ADP-ribosylated by NAD followed by a presumed transesterification to release the RNA and generate ADP-ribose 1''-2''-cyclic phosphate (APPR&gt;P). May function as an ADP-ribosylase.</text>
</comment>
<dbReference type="EMBL" id="SJPG01000001">
    <property type="protein sequence ID" value="TWT63639.1"/>
    <property type="molecule type" value="Genomic_DNA"/>
</dbReference>
<evidence type="ECO:0000256" key="5">
    <source>
        <dbReference type="HAMAP-Rule" id="MF_00299"/>
    </source>
</evidence>
<dbReference type="PANTHER" id="PTHR12684:SF2">
    <property type="entry name" value="TRNA 2'-PHOSPHOTRANSFERASE 1"/>
    <property type="match status" value="1"/>
</dbReference>
<dbReference type="Gene3D" id="3.20.170.30">
    <property type="match status" value="1"/>
</dbReference>
<dbReference type="InterPro" id="IPR002745">
    <property type="entry name" value="Ptrans_KptA/Tpt1"/>
</dbReference>
<dbReference type="Pfam" id="PF01885">
    <property type="entry name" value="PTS_2-RNA"/>
    <property type="match status" value="1"/>
</dbReference>
<dbReference type="HAMAP" id="MF_00299">
    <property type="entry name" value="KptA"/>
    <property type="match status" value="1"/>
</dbReference>
<dbReference type="NCBIfam" id="NF002014">
    <property type="entry name" value="PRK00819.1-4"/>
    <property type="match status" value="1"/>
</dbReference>
<gene>
    <name evidence="5" type="primary">kptA</name>
    <name evidence="6" type="ORF">Pan54_43940</name>
</gene>
<dbReference type="EC" id="2.7.1.-" evidence="5"/>
<dbReference type="Gene3D" id="1.10.10.970">
    <property type="entry name" value="RNA 2'-phosphotransferase, Tpt1/KptA family, N-terminal domain"/>
    <property type="match status" value="1"/>
</dbReference>
<dbReference type="InterPro" id="IPR042081">
    <property type="entry name" value="RNA_2'-PTrans_C"/>
</dbReference>
<dbReference type="GO" id="GO:0003950">
    <property type="term" value="F:NAD+ poly-ADP-ribosyltransferase activity"/>
    <property type="evidence" value="ECO:0007669"/>
    <property type="project" value="InterPro"/>
</dbReference>
<dbReference type="GO" id="GO:0006388">
    <property type="term" value="P:tRNA splicing, via endonucleolytic cleavage and ligation"/>
    <property type="evidence" value="ECO:0007669"/>
    <property type="project" value="UniProtKB-UniRule"/>
</dbReference>
<dbReference type="InterPro" id="IPR042080">
    <property type="entry name" value="RNA_2'-PTrans_N"/>
</dbReference>
<keyword evidence="2 5" id="KW-0808">Transferase</keyword>
<dbReference type="AlphaFoldDB" id="A0A5C5XM52"/>
<evidence type="ECO:0000313" key="7">
    <source>
        <dbReference type="Proteomes" id="UP000316095"/>
    </source>
</evidence>
<dbReference type="GO" id="GO:0000215">
    <property type="term" value="F:tRNA 2'-phosphotransferase activity"/>
    <property type="evidence" value="ECO:0007669"/>
    <property type="project" value="TreeGrafter"/>
</dbReference>
<protein>
    <recommendedName>
        <fullName evidence="5">Probable RNA 2'-phosphotransferase</fullName>
        <ecNumber evidence="5">2.7.1.-</ecNumber>
    </recommendedName>
</protein>
<accession>A0A5C5XM52</accession>
<dbReference type="Proteomes" id="UP000316095">
    <property type="component" value="Unassembled WGS sequence"/>
</dbReference>
<evidence type="ECO:0000313" key="6">
    <source>
        <dbReference type="EMBL" id="TWT63639.1"/>
    </source>
</evidence>
<proteinExistence type="inferred from homology"/>
<evidence type="ECO:0000256" key="1">
    <source>
        <dbReference type="ARBA" id="ARBA00009836"/>
    </source>
</evidence>
<dbReference type="OrthoDB" id="4537997at2"/>
<comment type="caution">
    <text evidence="6">The sequence shown here is derived from an EMBL/GenBank/DDBJ whole genome shotgun (WGS) entry which is preliminary data.</text>
</comment>
<comment type="similarity">
    <text evidence="1 5">Belongs to the KptA/TPT1 family.</text>
</comment>
<evidence type="ECO:0000256" key="3">
    <source>
        <dbReference type="ARBA" id="ARBA00023027"/>
    </source>
</evidence>
<dbReference type="RefSeq" id="WP_146505383.1">
    <property type="nucleotide sequence ID" value="NZ_SJPG01000001.1"/>
</dbReference>
<dbReference type="InterPro" id="IPR022928">
    <property type="entry name" value="RNA_2'-PTrans_KptA"/>
</dbReference>
<reference evidence="6 7" key="1">
    <citation type="submission" date="2019-02" db="EMBL/GenBank/DDBJ databases">
        <title>Deep-cultivation of Planctomycetes and their phenomic and genomic characterization uncovers novel biology.</title>
        <authorList>
            <person name="Wiegand S."/>
            <person name="Jogler M."/>
            <person name="Boedeker C."/>
            <person name="Pinto D."/>
            <person name="Vollmers J."/>
            <person name="Rivas-Marin E."/>
            <person name="Kohn T."/>
            <person name="Peeters S.H."/>
            <person name="Heuer A."/>
            <person name="Rast P."/>
            <person name="Oberbeckmann S."/>
            <person name="Bunk B."/>
            <person name="Jeske O."/>
            <person name="Meyerdierks A."/>
            <person name="Storesund J.E."/>
            <person name="Kallscheuer N."/>
            <person name="Luecker S."/>
            <person name="Lage O.M."/>
            <person name="Pohl T."/>
            <person name="Merkel B.J."/>
            <person name="Hornburger P."/>
            <person name="Mueller R.-W."/>
            <person name="Bruemmer F."/>
            <person name="Labrenz M."/>
            <person name="Spormann A.M."/>
            <person name="Op Den Camp H."/>
            <person name="Overmann J."/>
            <person name="Amann R."/>
            <person name="Jetten M.S.M."/>
            <person name="Mascher T."/>
            <person name="Medema M.H."/>
            <person name="Devos D.P."/>
            <person name="Kaster A.-K."/>
            <person name="Ovreas L."/>
            <person name="Rohde M."/>
            <person name="Galperin M.Y."/>
            <person name="Jogler C."/>
        </authorList>
    </citation>
    <scope>NUCLEOTIDE SEQUENCE [LARGE SCALE GENOMIC DNA]</scope>
    <source>
        <strain evidence="6 7">Pan54</strain>
    </source>
</reference>
<name>A0A5C5XM52_9PLAN</name>
<keyword evidence="3 5" id="KW-0520">NAD</keyword>
<evidence type="ECO:0000256" key="4">
    <source>
        <dbReference type="ARBA" id="ARBA00025212"/>
    </source>
</evidence>
<keyword evidence="7" id="KW-1185">Reference proteome</keyword>
<organism evidence="6 7">
    <name type="scientific">Rubinisphaera italica</name>
    <dbReference type="NCBI Taxonomy" id="2527969"/>
    <lineage>
        <taxon>Bacteria</taxon>
        <taxon>Pseudomonadati</taxon>
        <taxon>Planctomycetota</taxon>
        <taxon>Planctomycetia</taxon>
        <taxon>Planctomycetales</taxon>
        <taxon>Planctomycetaceae</taxon>
        <taxon>Rubinisphaera</taxon>
    </lineage>
</organism>
<evidence type="ECO:0000256" key="2">
    <source>
        <dbReference type="ARBA" id="ARBA00022679"/>
    </source>
</evidence>
<sequence>MDSIVRTSKFLSLVLRHKPETVGIVLDDAGWVKISELIEASRSSGQTLDHDLLLRVVHENDKQRFAISADGESIRANQGHSVKVDLGLTPQVPPEKLYHGTVAKFLTNIQEQGLLRAERQYVHLSADTQTAQRVGMRRGKPVILVIDTQKMSSDGMSFFLSNNGVWLTPHVPAMYIVFP</sequence>
<dbReference type="PANTHER" id="PTHR12684">
    <property type="entry name" value="PUTATIVE PHOSPHOTRANSFERASE"/>
    <property type="match status" value="1"/>
</dbReference>